<evidence type="ECO:0000313" key="3">
    <source>
        <dbReference type="Proteomes" id="UP001281305"/>
    </source>
</evidence>
<evidence type="ECO:0000259" key="1">
    <source>
        <dbReference type="PROSITE" id="PS50943"/>
    </source>
</evidence>
<dbReference type="InterPro" id="IPR010982">
    <property type="entry name" value="Lambda_DNA-bd_dom_sf"/>
</dbReference>
<name>A0ABZ2TDF5_9RHOB</name>
<accession>A0ABZ2TDF5</accession>
<keyword evidence="3" id="KW-1185">Reference proteome</keyword>
<dbReference type="InterPro" id="IPR001387">
    <property type="entry name" value="Cro/C1-type_HTH"/>
</dbReference>
<protein>
    <submittedName>
        <fullName evidence="2">Helix-turn-helix transcriptional regulator</fullName>
    </submittedName>
</protein>
<dbReference type="CDD" id="cd00093">
    <property type="entry name" value="HTH_XRE"/>
    <property type="match status" value="1"/>
</dbReference>
<evidence type="ECO:0000313" key="2">
    <source>
        <dbReference type="EMBL" id="WYK17763.1"/>
    </source>
</evidence>
<dbReference type="EMBL" id="CP146606">
    <property type="protein sequence ID" value="WYK17763.1"/>
    <property type="molecule type" value="Genomic_DNA"/>
</dbReference>
<dbReference type="Gene3D" id="1.10.260.40">
    <property type="entry name" value="lambda repressor-like DNA-binding domains"/>
    <property type="match status" value="1"/>
</dbReference>
<organism evidence="2 3">
    <name type="scientific">Roseovarius rhodophyticola</name>
    <dbReference type="NCBI Taxonomy" id="3080827"/>
    <lineage>
        <taxon>Bacteria</taxon>
        <taxon>Pseudomonadati</taxon>
        <taxon>Pseudomonadota</taxon>
        <taxon>Alphaproteobacteria</taxon>
        <taxon>Rhodobacterales</taxon>
        <taxon>Roseobacteraceae</taxon>
        <taxon>Roseovarius</taxon>
    </lineage>
</organism>
<dbReference type="PROSITE" id="PS50943">
    <property type="entry name" value="HTH_CROC1"/>
    <property type="match status" value="1"/>
</dbReference>
<sequence>MFDKADAKKNQLTRSPAAIRSVFGTNLKILSAGYPSVAGLCRDLGLNRTQFNRYLSGESFPRPDILDQICTFFGVDARILLEPIEDLDPVSSDLLNQRFLQGYFGSEATRVSHTLFPSGFFRFVRRSFIDDTQFTTGLVHVTRRNNYTFLRGFEPRGAMRIQGLSTASANREYRGLVLRQEEGVMAVVTHRNSLACSFNFLTPETSFQSNIWEGYATRTVREKLTGRRAARMVYEYLGENTSAVLAAARQSGLITQDEVPPFHLRLLRLSEEFR</sequence>
<dbReference type="Proteomes" id="UP001281305">
    <property type="component" value="Chromosome"/>
</dbReference>
<gene>
    <name evidence="2" type="ORF">RZS32_015370</name>
</gene>
<feature type="domain" description="HTH cro/C1-type" evidence="1">
    <location>
        <begin position="40"/>
        <end position="80"/>
    </location>
</feature>
<dbReference type="RefSeq" id="WP_317054445.1">
    <property type="nucleotide sequence ID" value="NZ_CP146606.1"/>
</dbReference>
<proteinExistence type="predicted"/>
<dbReference type="SUPFAM" id="SSF47413">
    <property type="entry name" value="lambda repressor-like DNA-binding domains"/>
    <property type="match status" value="1"/>
</dbReference>
<reference evidence="2 3" key="1">
    <citation type="submission" date="2024-02" db="EMBL/GenBank/DDBJ databases">
        <title>Roseovarius strain W115 nov., isolated from a marine algae.</title>
        <authorList>
            <person name="Lee M.W."/>
            <person name="Lee J.K."/>
            <person name="Kim J.M."/>
            <person name="Choi D.G."/>
            <person name="Baek J.H."/>
            <person name="Bayburt H."/>
            <person name="Jung J.J."/>
            <person name="Han D.M."/>
            <person name="Jeon C.O."/>
        </authorList>
    </citation>
    <scope>NUCLEOTIDE SEQUENCE [LARGE SCALE GENOMIC DNA]</scope>
    <source>
        <strain evidence="2 3">W115</strain>
    </source>
</reference>